<keyword evidence="2" id="KW-1185">Reference proteome</keyword>
<dbReference type="EMBL" id="JBAFSM010000002">
    <property type="protein sequence ID" value="MEG3435806.1"/>
    <property type="molecule type" value="Genomic_DNA"/>
</dbReference>
<proteinExistence type="predicted"/>
<evidence type="ECO:0000313" key="1">
    <source>
        <dbReference type="EMBL" id="MEG3435806.1"/>
    </source>
</evidence>
<gene>
    <name evidence="1" type="ORF">V0288_01620</name>
</gene>
<evidence type="ECO:0000313" key="2">
    <source>
        <dbReference type="Proteomes" id="UP001328733"/>
    </source>
</evidence>
<dbReference type="RefSeq" id="WP_332863259.1">
    <property type="nucleotide sequence ID" value="NZ_JBAFSM010000002.1"/>
</dbReference>
<dbReference type="Pfam" id="PF06674">
    <property type="entry name" value="DUF1176"/>
    <property type="match status" value="1"/>
</dbReference>
<accession>A0AAW9QM59</accession>
<dbReference type="AlphaFoldDB" id="A0AAW9QM59"/>
<name>A0AAW9QM59_9CHRO</name>
<protein>
    <submittedName>
        <fullName evidence="1">DUF1176 domain-containing protein</fullName>
    </submittedName>
</protein>
<reference evidence="1 2" key="1">
    <citation type="submission" date="2024-01" db="EMBL/GenBank/DDBJ databases">
        <title>Genomic insights into the taxonomy and metabolism of the cyanobacterium Pannus brasiliensis CCIBt3594.</title>
        <authorList>
            <person name="Machado M."/>
            <person name="Botero N.B."/>
            <person name="Andreote A.P.D."/>
            <person name="Feitosa A.M.T."/>
            <person name="Popin R."/>
            <person name="Sivonen K."/>
            <person name="Fiore M.F."/>
        </authorList>
    </citation>
    <scope>NUCLEOTIDE SEQUENCE [LARGE SCALE GENOMIC DNA]</scope>
    <source>
        <strain evidence="1 2">CCIBt3594</strain>
    </source>
</reference>
<comment type="caution">
    <text evidence="1">The sequence shown here is derived from an EMBL/GenBank/DDBJ whole genome shotgun (WGS) entry which is preliminary data.</text>
</comment>
<sequence length="191" mass="21915">MNTWIGWFGLFAIGFSQQSPINVTLAAKTVTKADILARVYGDRERLKLCDGDIDRTVAEESAVYPLAGDRYLVQFLCFMGAYQGNYEYYLYKATDSTFSISPLSLEIIEDTGSDRKTPVRSIGGLPEYDREQQLLTVHTKYRGLGDCGTFARYRWRDTRFQLIEYRIKENCDGKYIDPDRYSRVYPGTAGR</sequence>
<dbReference type="Proteomes" id="UP001328733">
    <property type="component" value="Unassembled WGS sequence"/>
</dbReference>
<organism evidence="1 2">
    <name type="scientific">Pannus brasiliensis CCIBt3594</name>
    <dbReference type="NCBI Taxonomy" id="1427578"/>
    <lineage>
        <taxon>Bacteria</taxon>
        <taxon>Bacillati</taxon>
        <taxon>Cyanobacteriota</taxon>
        <taxon>Cyanophyceae</taxon>
        <taxon>Oscillatoriophycideae</taxon>
        <taxon>Chroococcales</taxon>
        <taxon>Microcystaceae</taxon>
        <taxon>Pannus</taxon>
    </lineage>
</organism>
<dbReference type="InterPro" id="IPR009560">
    <property type="entry name" value="DUF1176"/>
</dbReference>